<organism evidence="11 12">
    <name type="scientific">Suhomyces tanzawaensis NRRL Y-17324</name>
    <dbReference type="NCBI Taxonomy" id="984487"/>
    <lineage>
        <taxon>Eukaryota</taxon>
        <taxon>Fungi</taxon>
        <taxon>Dikarya</taxon>
        <taxon>Ascomycota</taxon>
        <taxon>Saccharomycotina</taxon>
        <taxon>Pichiomycetes</taxon>
        <taxon>Debaryomycetaceae</taxon>
        <taxon>Suhomyces</taxon>
    </lineage>
</organism>
<reference evidence="12" key="1">
    <citation type="submission" date="2016-05" db="EMBL/GenBank/DDBJ databases">
        <title>Comparative genomics of biotechnologically important yeasts.</title>
        <authorList>
            <consortium name="DOE Joint Genome Institute"/>
            <person name="Riley R."/>
            <person name="Haridas S."/>
            <person name="Wolfe K.H."/>
            <person name="Lopes M.R."/>
            <person name="Hittinger C.T."/>
            <person name="Goker M."/>
            <person name="Salamov A."/>
            <person name="Wisecaver J."/>
            <person name="Long T.M."/>
            <person name="Aerts A.L."/>
            <person name="Barry K."/>
            <person name="Choi C."/>
            <person name="Clum A."/>
            <person name="Coughlan A.Y."/>
            <person name="Deshpande S."/>
            <person name="Douglass A.P."/>
            <person name="Hanson S.J."/>
            <person name="Klenk H.-P."/>
            <person name="Labutti K."/>
            <person name="Lapidus A."/>
            <person name="Lindquist E."/>
            <person name="Lipzen A."/>
            <person name="Meier-Kolthoff J.P."/>
            <person name="Ohm R.A."/>
            <person name="Otillar R.P."/>
            <person name="Pangilinan J."/>
            <person name="Peng Y."/>
            <person name="Rokas A."/>
            <person name="Rosa C.A."/>
            <person name="Scheuner C."/>
            <person name="Sibirny A.A."/>
            <person name="Slot J.C."/>
            <person name="Stielow J.B."/>
            <person name="Sun H."/>
            <person name="Kurtzman C.P."/>
            <person name="Blackwell M."/>
            <person name="Grigoriev I.V."/>
            <person name="Jeffries T.W."/>
        </authorList>
    </citation>
    <scope>NUCLEOTIDE SEQUENCE [LARGE SCALE GENOMIC DNA]</scope>
    <source>
        <strain evidence="12">NRRL Y-17324</strain>
    </source>
</reference>
<dbReference type="AlphaFoldDB" id="A0A1E4SAU5"/>
<evidence type="ECO:0000256" key="3">
    <source>
        <dbReference type="ARBA" id="ARBA00020975"/>
    </source>
</evidence>
<comment type="similarity">
    <text evidence="2">Belongs to the COG4 family.</text>
</comment>
<dbReference type="Gene3D" id="1.20.58.1970">
    <property type="match status" value="1"/>
</dbReference>
<dbReference type="Pfam" id="PF08318">
    <property type="entry name" value="COG4_m"/>
    <property type="match status" value="1"/>
</dbReference>
<dbReference type="OrthoDB" id="47059at2759"/>
<dbReference type="InterPro" id="IPR048684">
    <property type="entry name" value="COG4_C"/>
</dbReference>
<dbReference type="PANTHER" id="PTHR24016">
    <property type="entry name" value="CONSERVED OLIGOMERIC GOLGI COMPLEX SUBUNIT 4"/>
    <property type="match status" value="1"/>
</dbReference>
<evidence type="ECO:0000256" key="2">
    <source>
        <dbReference type="ARBA" id="ARBA00009215"/>
    </source>
</evidence>
<dbReference type="Pfam" id="PF20662">
    <property type="entry name" value="COG4_C"/>
    <property type="match status" value="1"/>
</dbReference>
<dbReference type="STRING" id="984487.A0A1E4SAU5"/>
<accession>A0A1E4SAU5</accession>
<dbReference type="EMBL" id="KV453918">
    <property type="protein sequence ID" value="ODV76647.1"/>
    <property type="molecule type" value="Genomic_DNA"/>
</dbReference>
<keyword evidence="7" id="KW-0472">Membrane</keyword>
<proteinExistence type="inferred from homology"/>
<keyword evidence="4" id="KW-0813">Transport</keyword>
<feature type="domain" description="COG4 transport protein middle alpha-helical bundle" evidence="10">
    <location>
        <begin position="191"/>
        <end position="569"/>
    </location>
</feature>
<evidence type="ECO:0000256" key="7">
    <source>
        <dbReference type="ARBA" id="ARBA00023136"/>
    </source>
</evidence>
<dbReference type="Proteomes" id="UP000094285">
    <property type="component" value="Unassembled WGS sequence"/>
</dbReference>
<evidence type="ECO:0000256" key="5">
    <source>
        <dbReference type="ARBA" id="ARBA00022927"/>
    </source>
</evidence>
<feature type="region of interest" description="Disordered" evidence="9">
    <location>
        <begin position="413"/>
        <end position="441"/>
    </location>
</feature>
<dbReference type="InterPro" id="IPR048680">
    <property type="entry name" value="COG4_N"/>
</dbReference>
<sequence length="901" mass="102658">MPEISYRSNGAVSSGDVQARDTLGLIQEKFVACTTPKELQLLIEEIDRETAKIDHDMRQYKALKLKKHEQEISSLEFKRATKLVSTISNSNELNRIFETANTLGHSLTLKIKSLDQEIESVEKTLEFVQNIQELKTNINKAHYALEHGNLEVTAQCIHNVNSKLSKELINGKFASLVIPSTEIPDLPEAILDKWSRDLTRVFVQRFNEASTARNVEELTKYFQLFPLINQEETGLNCYSRFICDIISNTLKTLVGSTSAISASDLKPGVFSNIAILLFESISNMLSQHETLIKRYYLSSFPEAMAYVIKKIQNEVDSQIGVISDTFYDLRRIDKLFQDIELYTFPFLTRRTEEQGHEQPLEQADRVQEEDVISIVQVGDLINEIAVIFHHWSLYSKFISVRYLQEPKEKPGVLRQRQKSISSKSPSSSTSVLTTNSQELKPSDDELKLPQLIVDSNFTKKINQKLLPAFETLYIFYFRRSLEKSIMIEELPSLDAYLQINQSNSNPLYISPDDHSPCSSVIEDITLILNTTIRNSIQTSILSTVKTYVQETRRILQNDLINGYFIRNLNQNQPRYNQTLSFVSPESNNNTATPTPRSGTPEVNGGMSFFKGASSALGNVVGTSTSTISSSIGGLRTGANNPKLLSFIIHLNTVSVGQTYFTKIINNILKSPNYISSSFPYNGDANKVELWLTNDFLNPFISNTNKIINDSLINLYNQSLKNRIIAMINEMIPDVQETYIVHSNEGGNDDRLIRFGNNWQSLIKPYKHTLDESVFNKLLRLLVINLVNLLEKKLHSVLKKSRINELGSVRLEKDISFFINEVCEDNYQLREKFVRVTQLVLLVDMDDEEYEESTKHANQAGHRKGEDGEEEDDVNAEDEDEFLGINWVLTPQERSQIRSYRV</sequence>
<evidence type="ECO:0000256" key="1">
    <source>
        <dbReference type="ARBA" id="ARBA00004395"/>
    </source>
</evidence>
<evidence type="ECO:0000259" key="10">
    <source>
        <dbReference type="SMART" id="SM00762"/>
    </source>
</evidence>
<gene>
    <name evidence="11" type="ORF">CANTADRAFT_102968</name>
</gene>
<keyword evidence="12" id="KW-1185">Reference proteome</keyword>
<feature type="compositionally biased region" description="Acidic residues" evidence="9">
    <location>
        <begin position="866"/>
        <end position="878"/>
    </location>
</feature>
<evidence type="ECO:0000256" key="6">
    <source>
        <dbReference type="ARBA" id="ARBA00023034"/>
    </source>
</evidence>
<dbReference type="Pfam" id="PF20663">
    <property type="entry name" value="COG4_N"/>
    <property type="match status" value="1"/>
</dbReference>
<dbReference type="InterPro" id="IPR048682">
    <property type="entry name" value="COG4"/>
</dbReference>
<evidence type="ECO:0000256" key="8">
    <source>
        <dbReference type="ARBA" id="ARBA00031340"/>
    </source>
</evidence>
<evidence type="ECO:0000313" key="11">
    <source>
        <dbReference type="EMBL" id="ODV76647.1"/>
    </source>
</evidence>
<name>A0A1E4SAU5_9ASCO</name>
<dbReference type="RefSeq" id="XP_020061769.1">
    <property type="nucleotide sequence ID" value="XM_020206163.1"/>
</dbReference>
<keyword evidence="6" id="KW-0333">Golgi apparatus</keyword>
<dbReference type="GeneID" id="30980300"/>
<evidence type="ECO:0000256" key="9">
    <source>
        <dbReference type="SAM" id="MobiDB-lite"/>
    </source>
</evidence>
<dbReference type="GO" id="GO:0015031">
    <property type="term" value="P:protein transport"/>
    <property type="evidence" value="ECO:0007669"/>
    <property type="project" value="UniProtKB-KW"/>
</dbReference>
<dbReference type="InterPro" id="IPR013167">
    <property type="entry name" value="COG4_M"/>
</dbReference>
<feature type="compositionally biased region" description="Low complexity" evidence="9">
    <location>
        <begin position="419"/>
        <end position="436"/>
    </location>
</feature>
<evidence type="ECO:0000256" key="4">
    <source>
        <dbReference type="ARBA" id="ARBA00022448"/>
    </source>
</evidence>
<dbReference type="GO" id="GO:0000139">
    <property type="term" value="C:Golgi membrane"/>
    <property type="evidence" value="ECO:0007669"/>
    <property type="project" value="UniProtKB-SubCell"/>
</dbReference>
<feature type="region of interest" description="Disordered" evidence="9">
    <location>
        <begin position="850"/>
        <end position="878"/>
    </location>
</feature>
<evidence type="ECO:0000313" key="12">
    <source>
        <dbReference type="Proteomes" id="UP000094285"/>
    </source>
</evidence>
<comment type="subcellular location">
    <subcellularLocation>
        <location evidence="1">Golgi apparatus membrane</location>
        <topology evidence="1">Peripheral membrane protein</topology>
    </subcellularLocation>
</comment>
<dbReference type="PANTHER" id="PTHR24016:SF0">
    <property type="entry name" value="CONSERVED OLIGOMERIC GOLGI COMPLEX SUBUNIT 4"/>
    <property type="match status" value="1"/>
</dbReference>
<dbReference type="SMART" id="SM00762">
    <property type="entry name" value="Cog4"/>
    <property type="match status" value="1"/>
</dbReference>
<keyword evidence="5" id="KW-0653">Protein transport</keyword>
<protein>
    <recommendedName>
        <fullName evidence="3">Conserved oligomeric Golgi complex subunit 4</fullName>
    </recommendedName>
    <alternativeName>
        <fullName evidence="8">Component of oligomeric Golgi complex 4</fullName>
    </alternativeName>
</protein>